<reference evidence="1" key="1">
    <citation type="submission" date="2020-05" db="UniProtKB">
        <authorList>
            <consortium name="EnsemblMetazoa"/>
        </authorList>
    </citation>
    <scope>IDENTIFICATION</scope>
    <source>
        <strain evidence="1">BB02</strain>
    </source>
</reference>
<dbReference type="VEuPathDB" id="VectorBase:BGLAX_034618"/>
<dbReference type="EnsemblMetazoa" id="BGLB027431-RA">
    <property type="protein sequence ID" value="BGLB027431-PA"/>
    <property type="gene ID" value="BGLB027431"/>
</dbReference>
<dbReference type="VEuPathDB" id="VectorBase:BGLB027431"/>
<accession>A0A2C9L5X7</accession>
<name>A0A2C9L5X7_BIOGL</name>
<protein>
    <submittedName>
        <fullName evidence="1">Uncharacterized protein</fullName>
    </submittedName>
</protein>
<dbReference type="Proteomes" id="UP000076420">
    <property type="component" value="Unassembled WGS sequence"/>
</dbReference>
<sequence>MVDLQPLALVDCWRLEAAYNKRLNNQSSTLAVDVRSFSNSDYSNSMADKEENRFSLNLSRLSSGSQISGSTRETTTEKSKVLSQMAEDDLTFPLLALSDVAKARRRYMKVYPNKVYTPWYRRYVNCLPDGQRIDFQPGVEIRKVDEDIALQYFYGEDTPYIDEPTTKESNERRAQTLRRYTKLMEMRERTQSAKSETKQLDFNVSLQRQEDFGPTVTQRAKIVPIINFMDKLKTLKMRQIRTVPKLQPNSKWKLFQLPLMRLKLRQYIKSTKQAAVRYTVAL</sequence>
<organism evidence="1 2">
    <name type="scientific">Biomphalaria glabrata</name>
    <name type="common">Bloodfluke planorb</name>
    <name type="synonym">Freshwater snail</name>
    <dbReference type="NCBI Taxonomy" id="6526"/>
    <lineage>
        <taxon>Eukaryota</taxon>
        <taxon>Metazoa</taxon>
        <taxon>Spiralia</taxon>
        <taxon>Lophotrochozoa</taxon>
        <taxon>Mollusca</taxon>
        <taxon>Gastropoda</taxon>
        <taxon>Heterobranchia</taxon>
        <taxon>Euthyneura</taxon>
        <taxon>Panpulmonata</taxon>
        <taxon>Hygrophila</taxon>
        <taxon>Lymnaeoidea</taxon>
        <taxon>Planorbidae</taxon>
        <taxon>Biomphalaria</taxon>
    </lineage>
</organism>
<proteinExistence type="predicted"/>
<gene>
    <name evidence="1" type="primary">106078391</name>
</gene>
<dbReference type="AlphaFoldDB" id="A0A2C9L5X7"/>
<evidence type="ECO:0000313" key="1">
    <source>
        <dbReference type="EnsemblMetazoa" id="BGLB027431-PA"/>
    </source>
</evidence>
<dbReference type="KEGG" id="bgt:106078391"/>
<evidence type="ECO:0000313" key="2">
    <source>
        <dbReference type="Proteomes" id="UP000076420"/>
    </source>
</evidence>